<dbReference type="PANTHER" id="PTHR33992">
    <property type="entry name" value="RIBONUCLEASE P PROTEIN COMPONENT"/>
    <property type="match status" value="1"/>
</dbReference>
<dbReference type="EMBL" id="JAPUBN010000015">
    <property type="protein sequence ID" value="MCZ2721840.1"/>
    <property type="molecule type" value="Genomic_DNA"/>
</dbReference>
<comment type="caution">
    <text evidence="8">The sequence shown here is derived from an EMBL/GenBank/DDBJ whole genome shotgun (WGS) entry which is preliminary data.</text>
</comment>
<protein>
    <recommendedName>
        <fullName evidence="6 7">Ribonuclease P protein component</fullName>
        <shortName evidence="6">RNase P protein</shortName>
        <shortName evidence="6">RNaseP protein</shortName>
        <ecNumber evidence="6 7">3.1.26.5</ecNumber>
    </recommendedName>
    <alternativeName>
        <fullName evidence="6">Protein C5</fullName>
    </alternativeName>
</protein>
<gene>
    <name evidence="6 8" type="primary">rnpA</name>
    <name evidence="8" type="ORF">O1D97_09310</name>
</gene>
<dbReference type="SUPFAM" id="SSF54211">
    <property type="entry name" value="Ribosomal protein S5 domain 2-like"/>
    <property type="match status" value="1"/>
</dbReference>
<dbReference type="RefSeq" id="WP_269124967.1">
    <property type="nucleotide sequence ID" value="NZ_JAPUBN010000015.1"/>
</dbReference>
<proteinExistence type="inferred from homology"/>
<comment type="subunit">
    <text evidence="6">Consists of a catalytic RNA component (M1 or rnpB) and a protein subunit.</text>
</comment>
<dbReference type="Pfam" id="PF00825">
    <property type="entry name" value="Ribonuclease_P"/>
    <property type="match status" value="1"/>
</dbReference>
<keyword evidence="1 6" id="KW-0819">tRNA processing</keyword>
<comment type="similarity">
    <text evidence="6">Belongs to the RnpA family.</text>
</comment>
<keyword evidence="5 6" id="KW-0694">RNA-binding</keyword>
<dbReference type="HAMAP" id="MF_00227">
    <property type="entry name" value="RNase_P"/>
    <property type="match status" value="1"/>
</dbReference>
<accession>A0ABT4JTX0</accession>
<evidence type="ECO:0000313" key="9">
    <source>
        <dbReference type="Proteomes" id="UP001149719"/>
    </source>
</evidence>
<keyword evidence="9" id="KW-1185">Reference proteome</keyword>
<dbReference type="Gene3D" id="3.30.230.10">
    <property type="match status" value="1"/>
</dbReference>
<keyword evidence="3 6" id="KW-0255">Endonuclease</keyword>
<organism evidence="8 9">
    <name type="scientific">Marinomonas phaeophyticola</name>
    <dbReference type="NCBI Taxonomy" id="3004091"/>
    <lineage>
        <taxon>Bacteria</taxon>
        <taxon>Pseudomonadati</taxon>
        <taxon>Pseudomonadota</taxon>
        <taxon>Gammaproteobacteria</taxon>
        <taxon>Oceanospirillales</taxon>
        <taxon>Oceanospirillaceae</taxon>
        <taxon>Marinomonas</taxon>
    </lineage>
</organism>
<keyword evidence="2 6" id="KW-0540">Nuclease</keyword>
<evidence type="ECO:0000256" key="2">
    <source>
        <dbReference type="ARBA" id="ARBA00022722"/>
    </source>
</evidence>
<dbReference type="InterPro" id="IPR020568">
    <property type="entry name" value="Ribosomal_Su5_D2-typ_SF"/>
</dbReference>
<evidence type="ECO:0000256" key="4">
    <source>
        <dbReference type="ARBA" id="ARBA00022801"/>
    </source>
</evidence>
<reference evidence="8" key="1">
    <citation type="submission" date="2022-12" db="EMBL/GenBank/DDBJ databases">
        <title>Marinomonas 15G1-11 sp. nov, isolated from marine algae.</title>
        <authorList>
            <person name="Butt M."/>
            <person name="Choi D.G."/>
            <person name="Kim J.M."/>
            <person name="Lee J.K."/>
            <person name="Baek J.H."/>
            <person name="Jeon C.O."/>
        </authorList>
    </citation>
    <scope>NUCLEOTIDE SEQUENCE</scope>
    <source>
        <strain evidence="8">15G1-11</strain>
    </source>
</reference>
<evidence type="ECO:0000313" key="8">
    <source>
        <dbReference type="EMBL" id="MCZ2721840.1"/>
    </source>
</evidence>
<evidence type="ECO:0000256" key="1">
    <source>
        <dbReference type="ARBA" id="ARBA00022694"/>
    </source>
</evidence>
<dbReference type="NCBIfam" id="TIGR00188">
    <property type="entry name" value="rnpA"/>
    <property type="match status" value="1"/>
</dbReference>
<comment type="catalytic activity">
    <reaction evidence="6">
        <text>Endonucleolytic cleavage of RNA, removing 5'-extranucleotides from tRNA precursor.</text>
        <dbReference type="EC" id="3.1.26.5"/>
    </reaction>
</comment>
<evidence type="ECO:0000256" key="5">
    <source>
        <dbReference type="ARBA" id="ARBA00022884"/>
    </source>
</evidence>
<evidence type="ECO:0000256" key="7">
    <source>
        <dbReference type="NCBIfam" id="TIGR00188"/>
    </source>
</evidence>
<dbReference type="EC" id="3.1.26.5" evidence="6 7"/>
<dbReference type="PANTHER" id="PTHR33992:SF1">
    <property type="entry name" value="RIBONUCLEASE P PROTEIN COMPONENT"/>
    <property type="match status" value="1"/>
</dbReference>
<dbReference type="Proteomes" id="UP001149719">
    <property type="component" value="Unassembled WGS sequence"/>
</dbReference>
<name>A0ABT4JTX0_9GAMM</name>
<dbReference type="InterPro" id="IPR014721">
    <property type="entry name" value="Ribsml_uS5_D2-typ_fold_subgr"/>
</dbReference>
<dbReference type="InterPro" id="IPR000100">
    <property type="entry name" value="RNase_P"/>
</dbReference>
<evidence type="ECO:0000256" key="6">
    <source>
        <dbReference type="HAMAP-Rule" id="MF_00227"/>
    </source>
</evidence>
<keyword evidence="4 6" id="KW-0378">Hydrolase</keyword>
<dbReference type="GO" id="GO:0004526">
    <property type="term" value="F:ribonuclease P activity"/>
    <property type="evidence" value="ECO:0007669"/>
    <property type="project" value="UniProtKB-EC"/>
</dbReference>
<sequence>MTDFCFPRQVRLLTAGDYKTVFDHTTSKVFAGEFLILATKRNDDLARLGLIVAKKTEKRAVGRNRIKRLVRDSFRHHKLNLAGFDIVFLSRQGIKDIDNATLLKRLDKAWDQIVKKTKNSSKKPKDYRSKQK</sequence>
<comment type="function">
    <text evidence="6">RNaseP catalyzes the removal of the 5'-leader sequence from pre-tRNA to produce the mature 5'-terminus. It can also cleave other RNA substrates such as 4.5S RNA. The protein component plays an auxiliary but essential role in vivo by binding to the 5'-leader sequence and broadening the substrate specificity of the ribozyme.</text>
</comment>
<evidence type="ECO:0000256" key="3">
    <source>
        <dbReference type="ARBA" id="ARBA00022759"/>
    </source>
</evidence>